<dbReference type="InterPro" id="IPR036388">
    <property type="entry name" value="WH-like_DNA-bd_sf"/>
</dbReference>
<dbReference type="InterPro" id="IPR000944">
    <property type="entry name" value="Tscrpt_reg_Rrf2"/>
</dbReference>
<dbReference type="PANTHER" id="PTHR33221">
    <property type="entry name" value="WINGED HELIX-TURN-HELIX TRANSCRIPTIONAL REGULATOR, RRF2 FAMILY"/>
    <property type="match status" value="1"/>
</dbReference>
<dbReference type="AlphaFoldDB" id="A5VYS3"/>
<dbReference type="GO" id="GO:0003690">
    <property type="term" value="F:double-stranded DNA binding"/>
    <property type="evidence" value="ECO:0007669"/>
    <property type="project" value="InterPro"/>
</dbReference>
<dbReference type="KEGG" id="ppf:Pput_0871"/>
<dbReference type="PROSITE" id="PS01332">
    <property type="entry name" value="HTH_RRF2_1"/>
    <property type="match status" value="1"/>
</dbReference>
<reference evidence="2" key="1">
    <citation type="submission" date="2007-05" db="EMBL/GenBank/DDBJ databases">
        <title>Complete sequence of Pseudomonas putida F1.</title>
        <authorList>
            <consortium name="US DOE Joint Genome Institute"/>
            <person name="Copeland A."/>
            <person name="Lucas S."/>
            <person name="Lapidus A."/>
            <person name="Barry K."/>
            <person name="Detter J.C."/>
            <person name="Glavina del Rio T."/>
            <person name="Hammon N."/>
            <person name="Israni S."/>
            <person name="Dalin E."/>
            <person name="Tice H."/>
            <person name="Pitluck S."/>
            <person name="Chain P."/>
            <person name="Malfatti S."/>
            <person name="Shin M."/>
            <person name="Vergez L."/>
            <person name="Schmutz J."/>
            <person name="Larimer F."/>
            <person name="Land M."/>
            <person name="Hauser L."/>
            <person name="Kyrpides N."/>
            <person name="Lykidis A."/>
            <person name="Parales R."/>
            <person name="Richardson P."/>
        </authorList>
    </citation>
    <scope>NUCLEOTIDE SEQUENCE [LARGE SCALE GENOMIC DNA]</scope>
    <source>
        <strain evidence="2">F1</strain>
    </source>
</reference>
<dbReference type="PANTHER" id="PTHR33221:SF5">
    <property type="entry name" value="HTH-TYPE TRANSCRIPTIONAL REGULATOR ISCR"/>
    <property type="match status" value="1"/>
</dbReference>
<dbReference type="eggNOG" id="COG1959">
    <property type="taxonomic scope" value="Bacteria"/>
</dbReference>
<dbReference type="HOGENOM" id="CLU_107144_0_0_6"/>
<dbReference type="SUPFAM" id="SSF46785">
    <property type="entry name" value="Winged helix' DNA-binding domain"/>
    <property type="match status" value="1"/>
</dbReference>
<gene>
    <name evidence="2" type="ordered locus">Pput_0871</name>
</gene>
<keyword evidence="1" id="KW-0238">DNA-binding</keyword>
<dbReference type="FunFam" id="1.10.10.10:FF:000026">
    <property type="entry name" value="HTH-type transcriptional regulator IscR"/>
    <property type="match status" value="1"/>
</dbReference>
<dbReference type="Pfam" id="PF02082">
    <property type="entry name" value="Rrf2"/>
    <property type="match status" value="1"/>
</dbReference>
<sequence>MLGNRILAHILKLPWYPIAMRLTTKGRYAVTAMLDLALHAKHGPVSLADISERQGISLSYLEQLFAKLRRSSLVSSVRGPGGGYQLSRGMETIQVAQVIDAVNESVDATRCQGLGDCHAGDTCLTHHLWCDLSQQIHEFLSGISLADLVKRRDVQEVAQRQDLRRVAGRTAQLDKIETSAVD</sequence>
<protein>
    <submittedName>
        <fullName evidence="2">Transcriptional regulator, BadM/Rrf2 family</fullName>
    </submittedName>
</protein>
<evidence type="ECO:0000256" key="1">
    <source>
        <dbReference type="ARBA" id="ARBA00023125"/>
    </source>
</evidence>
<evidence type="ECO:0000313" key="2">
    <source>
        <dbReference type="EMBL" id="ABQ77033.1"/>
    </source>
</evidence>
<dbReference type="NCBIfam" id="TIGR02010">
    <property type="entry name" value="IscR"/>
    <property type="match status" value="1"/>
</dbReference>
<dbReference type="GO" id="GO:0005829">
    <property type="term" value="C:cytosol"/>
    <property type="evidence" value="ECO:0007669"/>
    <property type="project" value="TreeGrafter"/>
</dbReference>
<dbReference type="PROSITE" id="PS51197">
    <property type="entry name" value="HTH_RRF2_2"/>
    <property type="match status" value="1"/>
</dbReference>
<dbReference type="Gene3D" id="1.10.10.10">
    <property type="entry name" value="Winged helix-like DNA-binding domain superfamily/Winged helix DNA-binding domain"/>
    <property type="match status" value="1"/>
</dbReference>
<dbReference type="InterPro" id="IPR010242">
    <property type="entry name" value="TF_HTH_IscR"/>
</dbReference>
<dbReference type="NCBIfam" id="TIGR00738">
    <property type="entry name" value="rrf2_super"/>
    <property type="match status" value="1"/>
</dbReference>
<name>A5VYS3_PSEP1</name>
<dbReference type="InterPro" id="IPR036390">
    <property type="entry name" value="WH_DNA-bd_sf"/>
</dbReference>
<dbReference type="EMBL" id="CP000712">
    <property type="protein sequence ID" value="ABQ77033.1"/>
    <property type="molecule type" value="Genomic_DNA"/>
</dbReference>
<organism evidence="2">
    <name type="scientific">Pseudomonas putida (strain ATCC 700007 / DSM 6899 / JCM 31910 / BCRC 17059 / LMG 24140 / F1)</name>
    <dbReference type="NCBI Taxonomy" id="351746"/>
    <lineage>
        <taxon>Bacteria</taxon>
        <taxon>Pseudomonadati</taxon>
        <taxon>Pseudomonadota</taxon>
        <taxon>Gammaproteobacteria</taxon>
        <taxon>Pseudomonadales</taxon>
        <taxon>Pseudomonadaceae</taxon>
        <taxon>Pseudomonas</taxon>
    </lineage>
</organism>
<dbReference type="GO" id="GO:0003700">
    <property type="term" value="F:DNA-binding transcription factor activity"/>
    <property type="evidence" value="ECO:0007669"/>
    <property type="project" value="InterPro"/>
</dbReference>
<dbReference type="InterPro" id="IPR030489">
    <property type="entry name" value="TR_Rrf2-type_CS"/>
</dbReference>
<accession>A5VYS3</accession>
<proteinExistence type="predicted"/>